<dbReference type="CDD" id="cd18042">
    <property type="entry name" value="DEXXQc_SETX"/>
    <property type="match status" value="1"/>
</dbReference>
<dbReference type="OrthoDB" id="2285229at2759"/>
<feature type="compositionally biased region" description="Basic and acidic residues" evidence="6">
    <location>
        <begin position="681"/>
        <end position="694"/>
    </location>
</feature>
<accession>A0A232FK52</accession>
<evidence type="ECO:0000256" key="3">
    <source>
        <dbReference type="ARBA" id="ARBA00022806"/>
    </source>
</evidence>
<feature type="compositionally biased region" description="Basic and acidic residues" evidence="6">
    <location>
        <begin position="599"/>
        <end position="628"/>
    </location>
</feature>
<feature type="compositionally biased region" description="Low complexity" evidence="6">
    <location>
        <begin position="714"/>
        <end position="724"/>
    </location>
</feature>
<dbReference type="GO" id="GO:0005524">
    <property type="term" value="F:ATP binding"/>
    <property type="evidence" value="ECO:0007669"/>
    <property type="project" value="UniProtKB-KW"/>
</dbReference>
<feature type="compositionally biased region" description="Polar residues" evidence="6">
    <location>
        <begin position="725"/>
        <end position="736"/>
    </location>
</feature>
<keyword evidence="1" id="KW-0547">Nucleotide-binding</keyword>
<keyword evidence="9" id="KW-1185">Reference proteome</keyword>
<evidence type="ECO:0000256" key="6">
    <source>
        <dbReference type="SAM" id="MobiDB-lite"/>
    </source>
</evidence>
<dbReference type="SUPFAM" id="SSF52540">
    <property type="entry name" value="P-loop containing nucleoside triphosphate hydrolases"/>
    <property type="match status" value="1"/>
</dbReference>
<dbReference type="InterPro" id="IPR008984">
    <property type="entry name" value="SMAD_FHA_dom_sf"/>
</dbReference>
<reference evidence="8 9" key="1">
    <citation type="journal article" date="2017" name="Curr. Biol.">
        <title>The Evolution of Venom by Co-option of Single-Copy Genes.</title>
        <authorList>
            <person name="Martinson E.O."/>
            <person name="Mrinalini"/>
            <person name="Kelkar Y.D."/>
            <person name="Chang C.H."/>
            <person name="Werren J.H."/>
        </authorList>
    </citation>
    <scope>NUCLEOTIDE SEQUENCE [LARGE SCALE GENOMIC DNA]</scope>
    <source>
        <strain evidence="8 9">Alberta</strain>
        <tissue evidence="8">Whole body</tissue>
    </source>
</reference>
<feature type="compositionally biased region" description="Basic and acidic residues" evidence="6">
    <location>
        <begin position="131"/>
        <end position="147"/>
    </location>
</feature>
<protein>
    <recommendedName>
        <fullName evidence="7">FHA domain-containing protein</fullName>
    </recommendedName>
</protein>
<dbReference type="Gene3D" id="3.40.50.300">
    <property type="entry name" value="P-loop containing nucleotide triphosphate hydrolases"/>
    <property type="match status" value="2"/>
</dbReference>
<dbReference type="GO" id="GO:0004386">
    <property type="term" value="F:helicase activity"/>
    <property type="evidence" value="ECO:0007669"/>
    <property type="project" value="UniProtKB-KW"/>
</dbReference>
<dbReference type="InterPro" id="IPR027417">
    <property type="entry name" value="P-loop_NTPase"/>
</dbReference>
<feature type="compositionally biased region" description="Basic and acidic residues" evidence="6">
    <location>
        <begin position="569"/>
        <end position="589"/>
    </location>
</feature>
<feature type="region of interest" description="Disordered" evidence="6">
    <location>
        <begin position="124"/>
        <end position="164"/>
    </location>
</feature>
<dbReference type="GO" id="GO:0001147">
    <property type="term" value="F:transcription termination site sequence-specific DNA binding"/>
    <property type="evidence" value="ECO:0007669"/>
    <property type="project" value="TreeGrafter"/>
</dbReference>
<feature type="coiled-coil region" evidence="5">
    <location>
        <begin position="1268"/>
        <end position="1295"/>
    </location>
</feature>
<dbReference type="PROSITE" id="PS50006">
    <property type="entry name" value="FHA_DOMAIN"/>
    <property type="match status" value="1"/>
</dbReference>
<gene>
    <name evidence="8" type="ORF">TSAR_016400</name>
</gene>
<dbReference type="SMART" id="SM00240">
    <property type="entry name" value="FHA"/>
    <property type="match status" value="1"/>
</dbReference>
<evidence type="ECO:0000256" key="2">
    <source>
        <dbReference type="ARBA" id="ARBA00022801"/>
    </source>
</evidence>
<feature type="compositionally biased region" description="Polar residues" evidence="6">
    <location>
        <begin position="496"/>
        <end position="519"/>
    </location>
</feature>
<dbReference type="InterPro" id="IPR041679">
    <property type="entry name" value="DNA2/NAM7-like_C"/>
</dbReference>
<dbReference type="CDD" id="cd18808">
    <property type="entry name" value="SF1_C_Upf1"/>
    <property type="match status" value="1"/>
</dbReference>
<dbReference type="EMBL" id="NNAY01000089">
    <property type="protein sequence ID" value="OXU31104.1"/>
    <property type="molecule type" value="Genomic_DNA"/>
</dbReference>
<evidence type="ECO:0000256" key="1">
    <source>
        <dbReference type="ARBA" id="ARBA00022741"/>
    </source>
</evidence>
<dbReference type="InterPro" id="IPR047187">
    <property type="entry name" value="SF1_C_Upf1"/>
</dbReference>
<dbReference type="PANTHER" id="PTHR10887">
    <property type="entry name" value="DNA2/NAM7 HELICASE FAMILY"/>
    <property type="match status" value="1"/>
</dbReference>
<feature type="compositionally biased region" description="Basic and acidic residues" evidence="6">
    <location>
        <begin position="520"/>
        <end position="537"/>
    </location>
</feature>
<feature type="compositionally biased region" description="Polar residues" evidence="6">
    <location>
        <begin position="629"/>
        <end position="655"/>
    </location>
</feature>
<dbReference type="PANTHER" id="PTHR10887:SF495">
    <property type="entry name" value="HELICASE SENATAXIN ISOFORM X1-RELATED"/>
    <property type="match status" value="1"/>
</dbReference>
<dbReference type="InterPro" id="IPR045055">
    <property type="entry name" value="DNA2/NAM7-like"/>
</dbReference>
<dbReference type="Pfam" id="PF00498">
    <property type="entry name" value="FHA"/>
    <property type="match status" value="1"/>
</dbReference>
<feature type="compositionally biased region" description="Basic and acidic residues" evidence="6">
    <location>
        <begin position="545"/>
        <end position="557"/>
    </location>
</feature>
<dbReference type="FunFam" id="3.40.50.300:FF:000326">
    <property type="entry name" value="P-loop containing nucleoside triphosphate hydrolase"/>
    <property type="match status" value="1"/>
</dbReference>
<evidence type="ECO:0000313" key="9">
    <source>
        <dbReference type="Proteomes" id="UP000215335"/>
    </source>
</evidence>
<dbReference type="InterPro" id="IPR000253">
    <property type="entry name" value="FHA_dom"/>
</dbReference>
<dbReference type="GO" id="GO:0005694">
    <property type="term" value="C:chromosome"/>
    <property type="evidence" value="ECO:0007669"/>
    <property type="project" value="UniProtKB-ARBA"/>
</dbReference>
<dbReference type="GO" id="GO:0016604">
    <property type="term" value="C:nuclear body"/>
    <property type="evidence" value="ECO:0007669"/>
    <property type="project" value="TreeGrafter"/>
</dbReference>
<keyword evidence="3" id="KW-0347">Helicase</keyword>
<feature type="region of interest" description="Disordered" evidence="6">
    <location>
        <begin position="483"/>
        <end position="784"/>
    </location>
</feature>
<proteinExistence type="predicted"/>
<organism evidence="8 9">
    <name type="scientific">Trichomalopsis sarcophagae</name>
    <dbReference type="NCBI Taxonomy" id="543379"/>
    <lineage>
        <taxon>Eukaryota</taxon>
        <taxon>Metazoa</taxon>
        <taxon>Ecdysozoa</taxon>
        <taxon>Arthropoda</taxon>
        <taxon>Hexapoda</taxon>
        <taxon>Insecta</taxon>
        <taxon>Pterygota</taxon>
        <taxon>Neoptera</taxon>
        <taxon>Endopterygota</taxon>
        <taxon>Hymenoptera</taxon>
        <taxon>Apocrita</taxon>
        <taxon>Proctotrupomorpha</taxon>
        <taxon>Chalcidoidea</taxon>
        <taxon>Pteromalidae</taxon>
        <taxon>Pteromalinae</taxon>
        <taxon>Trichomalopsis</taxon>
    </lineage>
</organism>
<evidence type="ECO:0000313" key="8">
    <source>
        <dbReference type="EMBL" id="OXU31104.1"/>
    </source>
</evidence>
<comment type="caution">
    <text evidence="8">The sequence shown here is derived from an EMBL/GenBank/DDBJ whole genome shotgun (WGS) entry which is preliminary data.</text>
</comment>
<name>A0A232FK52_9HYME</name>
<dbReference type="CDD" id="cd00060">
    <property type="entry name" value="FHA"/>
    <property type="match status" value="1"/>
</dbReference>
<dbReference type="Pfam" id="PF13087">
    <property type="entry name" value="AAA_12"/>
    <property type="match status" value="1"/>
</dbReference>
<dbReference type="InterPro" id="IPR041677">
    <property type="entry name" value="DNA2/NAM7_AAA_11"/>
</dbReference>
<evidence type="ECO:0000259" key="7">
    <source>
        <dbReference type="PROSITE" id="PS50006"/>
    </source>
</evidence>
<evidence type="ECO:0000256" key="4">
    <source>
        <dbReference type="ARBA" id="ARBA00022840"/>
    </source>
</evidence>
<keyword evidence="4" id="KW-0067">ATP-binding</keyword>
<sequence>MDFERVLKRIGEVPEEVVINKNLFSCGRMNESDLVCLSLLVSRQHCLFTKLPDGLYVTDLGSSNGIYINGKVQETKKTILLNEGDLIGIGCAETTNLDPKTMFVYKVTNRVSISALESVVLCDSSTSDGISNDRHARKEQSKERRNESNNNDAPANKVARNSSNAINDDDDIEIIENSFNVYTAKSHEMAEKRKSVRQVSECAPNLGPARGEVNESTKKKELTRQITECSTTFGVTDQEASANLKRNEHKKQFTKPCISSTPQDDDDIIEIDVSPPRSNVSREVIHTNLTNKELENLDQFVANVNIKQEPQNHPEPIAPTTTIKTEPDWQSFSQLDIVEINDDEGFPSSQLFDRSIVKEESEEKDVDSNVLQTSLFLGDDDNVVTILSSDDDDDDLINEDNVIHPIQEIKIESGIKPTLEFVDVGVAAHPTITNETNNVCQNNLDFPNHEQVDSTAMLIASLTTEQSVEEQLFALHQETSLESSTCKDPLLDKETSVTNDTSTKKNISTANDMDTSSTNKDTKKSNRKGLEICEPHFIKPKKRGEKSTKKSRSEDRLGRKRKHSSDSSLIKDRHEKSTKNKEYKKDKSTSKHSTKQRSRSKESSNKDKHQSTSSELESHQKKNDENHNKSLSKSFENSSNNSDMLNQSRPKNKTTIVKAKVSIKTRGDMLCEAMQVPRPQPRKEAKAKASEPAKETSAPKLDTTSFVIPRRQFPSSTIPSSSISMVSQLNTPTSISRSRDIPSSLAKDPSNDRNRPLSPPVGNERSPSPLTESETNRNDVSGIPTWNSNLKSALKSANLNTSQKKVLFKANIAAVREFPIEEGNLLRNIKDGNNLRSGKKDFIGYRTTELKIEDFLARVFAWEPVWLEQQQKIKALPPIVKAEDMQQLPNTFTSFDQYYKRMEVLLLLETWQYLVKEYECTGNRYTTSAVLPCSIVRYSIKQMMTPNKLRYTMMTIHTLVTETQLVRQEHPVYGDMIILEYTTKHGNSLHMRRAFAYVVQVQQQNASKYLQSNDMLRKYVKFPQALLTYFVHTKMIDEQTIQYDQVARLRSIFYIRSHLRLLQGLQYVPRSELCDAILNVDIEQFQLKPVTTREIKEYDLVTKDKLNAKQMEAVIKFTNASVKLEPKIGLLVGPPGTGKSKVIANLVTQILYGDGRYVAGKPLRILVCAPSNAAIDEIVLRLLEIRGAIKEHRFKMVRIGRMESMHAEVKKISVAELARREALKAMSDHVHKISEGIDQKKRKVEDEIRALQLLVANNPRNVSYRMDLENYRERHRKLVNKMPKTDQEMAKLENAAKMVILQKANVIACTLTSCYTGQMESIFGGDTEKIATCIVDEATQCCEAETLIPLMLGVKSLILVGDPNQLPATIMSTDAKKLGLDRSLFTRAKYALNTQINNERKVHMDPVITLSMQYRMVQAISHWPNRFFYGGKLQDMADYRNNFPFQSYRILNLDGIQDNIKFQNTSEAVFVGNLINSLMTCNKLSSWNRKITVGVITPYQNQKSVIQSKITEQIKNVPNTLQDKFHIEVNTIDSFQGQERDVIIMSLVRSSGIGFLSDPQRLCVALTRAKFTLIICGNFTTFQRDNMWKDLLRDARSRGVVARLNTTARPNEIQPHVVRLDKK</sequence>
<dbReference type="Pfam" id="PF13086">
    <property type="entry name" value="AAA_11"/>
    <property type="match status" value="1"/>
</dbReference>
<keyword evidence="5" id="KW-0175">Coiled coil</keyword>
<dbReference type="Gene3D" id="2.60.200.20">
    <property type="match status" value="1"/>
</dbReference>
<dbReference type="Proteomes" id="UP000215335">
    <property type="component" value="Unassembled WGS sequence"/>
</dbReference>
<feature type="domain" description="FHA" evidence="7">
    <location>
        <begin position="24"/>
        <end position="73"/>
    </location>
</feature>
<dbReference type="GO" id="GO:0006369">
    <property type="term" value="P:termination of RNA polymerase II transcription"/>
    <property type="evidence" value="ECO:0007669"/>
    <property type="project" value="TreeGrafter"/>
</dbReference>
<keyword evidence="2" id="KW-0378">Hydrolase</keyword>
<dbReference type="GO" id="GO:0016787">
    <property type="term" value="F:hydrolase activity"/>
    <property type="evidence" value="ECO:0007669"/>
    <property type="project" value="UniProtKB-KW"/>
</dbReference>
<dbReference type="STRING" id="543379.A0A232FK52"/>
<evidence type="ECO:0000256" key="5">
    <source>
        <dbReference type="SAM" id="Coils"/>
    </source>
</evidence>
<dbReference type="SUPFAM" id="SSF49879">
    <property type="entry name" value="SMAD/FHA domain"/>
    <property type="match status" value="1"/>
</dbReference>